<gene>
    <name evidence="2" type="ORF">SDC9_118743</name>
</gene>
<accession>A0A645C2B1</accession>
<evidence type="ECO:0000313" key="2">
    <source>
        <dbReference type="EMBL" id="MPM71772.1"/>
    </source>
</evidence>
<dbReference type="EMBL" id="VSSQ01024325">
    <property type="protein sequence ID" value="MPM71772.1"/>
    <property type="molecule type" value="Genomic_DNA"/>
</dbReference>
<sequence length="220" mass="25640">MRANQDEAVDALVNRNKDIYVSWESVKDQNPSEYIEKGYLDADDDVRLRTVAECCNCFGAGYKGFQGSGAKHKFEEDTDIKRLKFYSNGEWDNRLTPDGNRFTEFHINSAENDKYAWSRLTELNQKIALFSHEKVSPTKYEAIFKGLYRVNKVESIKNKKVTYDRISKIMPTYYPKNVVSPKVIAEAYDKEDYMVAHFYDTEVLDGFQKKYVGKCTYLMK</sequence>
<dbReference type="InterPro" id="IPR040674">
    <property type="entry name" value="PvuRts1I-like_SRA"/>
</dbReference>
<protein>
    <recommendedName>
        <fullName evidence="1">PvuRts1 I-like SET and RING associated domain-containing protein</fullName>
    </recommendedName>
</protein>
<reference evidence="2" key="1">
    <citation type="submission" date="2019-08" db="EMBL/GenBank/DDBJ databases">
        <authorList>
            <person name="Kucharzyk K."/>
            <person name="Murdoch R.W."/>
            <person name="Higgins S."/>
            <person name="Loffler F."/>
        </authorList>
    </citation>
    <scope>NUCLEOTIDE SEQUENCE</scope>
</reference>
<name>A0A645C2B1_9ZZZZ</name>
<comment type="caution">
    <text evidence="2">The sequence shown here is derived from an EMBL/GenBank/DDBJ whole genome shotgun (WGS) entry which is preliminary data.</text>
</comment>
<organism evidence="2">
    <name type="scientific">bioreactor metagenome</name>
    <dbReference type="NCBI Taxonomy" id="1076179"/>
    <lineage>
        <taxon>unclassified sequences</taxon>
        <taxon>metagenomes</taxon>
        <taxon>ecological metagenomes</taxon>
    </lineage>
</organism>
<dbReference type="Pfam" id="PF18491">
    <property type="entry name" value="SRA"/>
    <property type="match status" value="1"/>
</dbReference>
<dbReference type="AlphaFoldDB" id="A0A645C2B1"/>
<feature type="domain" description="PvuRts1 I-like SET and RING associated" evidence="1">
    <location>
        <begin position="33"/>
        <end position="171"/>
    </location>
</feature>
<proteinExistence type="predicted"/>
<evidence type="ECO:0000259" key="1">
    <source>
        <dbReference type="Pfam" id="PF18491"/>
    </source>
</evidence>